<sequence length="85" mass="9854">MTAVACNKAGLSFAGVHDSFWTHASDVDVMNRILREKFVELYDKPVLENLLESFQKSFPSLRFPPLPERGDFDLREVIRSPYFFN</sequence>
<keyword evidence="4" id="KW-0808">Transferase</keyword>
<dbReference type="AlphaFoldDB" id="A0A397YP63"/>
<keyword evidence="6" id="KW-0804">Transcription</keyword>
<dbReference type="PANTHER" id="PTHR10102">
    <property type="entry name" value="DNA-DIRECTED RNA POLYMERASE, MITOCHONDRIAL"/>
    <property type="match status" value="1"/>
</dbReference>
<dbReference type="SUPFAM" id="SSF56672">
    <property type="entry name" value="DNA/RNA polymerases"/>
    <property type="match status" value="1"/>
</dbReference>
<evidence type="ECO:0000313" key="9">
    <source>
        <dbReference type="EMBL" id="RID55217.1"/>
    </source>
</evidence>
<dbReference type="PANTHER" id="PTHR10102:SF13">
    <property type="entry name" value="DNA-DIRECTED RNA POLYMERASE"/>
    <property type="match status" value="1"/>
</dbReference>
<organism evidence="9 10">
    <name type="scientific">Brassica campestris</name>
    <name type="common">Field mustard</name>
    <dbReference type="NCBI Taxonomy" id="3711"/>
    <lineage>
        <taxon>Eukaryota</taxon>
        <taxon>Viridiplantae</taxon>
        <taxon>Streptophyta</taxon>
        <taxon>Embryophyta</taxon>
        <taxon>Tracheophyta</taxon>
        <taxon>Spermatophyta</taxon>
        <taxon>Magnoliopsida</taxon>
        <taxon>eudicotyledons</taxon>
        <taxon>Gunneridae</taxon>
        <taxon>Pentapetalae</taxon>
        <taxon>rosids</taxon>
        <taxon>malvids</taxon>
        <taxon>Brassicales</taxon>
        <taxon>Brassicaceae</taxon>
        <taxon>Brassiceae</taxon>
        <taxon>Brassica</taxon>
    </lineage>
</organism>
<dbReference type="Gene3D" id="3.30.70.370">
    <property type="match status" value="1"/>
</dbReference>
<evidence type="ECO:0000256" key="7">
    <source>
        <dbReference type="ARBA" id="ARBA00048552"/>
    </source>
</evidence>
<dbReference type="GO" id="GO:0003899">
    <property type="term" value="F:DNA-directed RNA polymerase activity"/>
    <property type="evidence" value="ECO:0007669"/>
    <property type="project" value="UniProtKB-EC"/>
</dbReference>
<evidence type="ECO:0000256" key="4">
    <source>
        <dbReference type="ARBA" id="ARBA00022679"/>
    </source>
</evidence>
<evidence type="ECO:0000256" key="6">
    <source>
        <dbReference type="ARBA" id="ARBA00023163"/>
    </source>
</evidence>
<evidence type="ECO:0000256" key="3">
    <source>
        <dbReference type="ARBA" id="ARBA00022478"/>
    </source>
</evidence>
<dbReference type="InterPro" id="IPR043502">
    <property type="entry name" value="DNA/RNA_pol_sf"/>
</dbReference>
<protein>
    <recommendedName>
        <fullName evidence="2">DNA-directed RNA polymerase</fullName>
        <ecNumber evidence="2">2.7.7.6</ecNumber>
    </recommendedName>
</protein>
<dbReference type="Pfam" id="PF00940">
    <property type="entry name" value="RNA_pol"/>
    <property type="match status" value="1"/>
</dbReference>
<keyword evidence="3" id="KW-0240">DNA-directed RNA polymerase</keyword>
<dbReference type="EC" id="2.7.7.6" evidence="2"/>
<dbReference type="EMBL" id="CM010634">
    <property type="protein sequence ID" value="RID55217.1"/>
    <property type="molecule type" value="Genomic_DNA"/>
</dbReference>
<evidence type="ECO:0000313" key="10">
    <source>
        <dbReference type="Proteomes" id="UP000264353"/>
    </source>
</evidence>
<evidence type="ECO:0000256" key="1">
    <source>
        <dbReference type="ARBA" id="ARBA00009493"/>
    </source>
</evidence>
<dbReference type="InterPro" id="IPR002092">
    <property type="entry name" value="DNA-dir_Rpol_phage-type"/>
</dbReference>
<reference evidence="9 10" key="1">
    <citation type="submission" date="2018-06" db="EMBL/GenBank/DDBJ databases">
        <title>WGS assembly of Brassica rapa FPsc.</title>
        <authorList>
            <person name="Bowman J."/>
            <person name="Kohchi T."/>
            <person name="Yamato K."/>
            <person name="Jenkins J."/>
            <person name="Shu S."/>
            <person name="Ishizaki K."/>
            <person name="Yamaoka S."/>
            <person name="Nishihama R."/>
            <person name="Nakamura Y."/>
            <person name="Berger F."/>
            <person name="Adam C."/>
            <person name="Aki S."/>
            <person name="Althoff F."/>
            <person name="Araki T."/>
            <person name="Arteaga-Vazquez M."/>
            <person name="Balasubrmanian S."/>
            <person name="Bauer D."/>
            <person name="Boehm C."/>
            <person name="Briginshaw L."/>
            <person name="Caballero-Perez J."/>
            <person name="Catarino B."/>
            <person name="Chen F."/>
            <person name="Chiyoda S."/>
            <person name="Chovatia M."/>
            <person name="Davies K."/>
            <person name="Delmans M."/>
            <person name="Demura T."/>
            <person name="Dierschke T."/>
            <person name="Dolan L."/>
            <person name="Dorantes-Acosta A."/>
            <person name="Eklund D."/>
            <person name="Florent S."/>
            <person name="Flores-Sandoval E."/>
            <person name="Fujiyama A."/>
            <person name="Fukuzawa H."/>
            <person name="Galik B."/>
            <person name="Grimanelli D."/>
            <person name="Grimwood J."/>
            <person name="Grossniklaus U."/>
            <person name="Hamada T."/>
            <person name="Haseloff J."/>
            <person name="Hetherington A."/>
            <person name="Higo A."/>
            <person name="Hirakawa Y."/>
            <person name="Hundley H."/>
            <person name="Ikeda Y."/>
            <person name="Inoue K."/>
            <person name="Inoue S."/>
            <person name="Ishida S."/>
            <person name="Jia Q."/>
            <person name="Kakita M."/>
            <person name="Kanazawa T."/>
            <person name="Kawai Y."/>
            <person name="Kawashima T."/>
            <person name="Kennedy M."/>
            <person name="Kinose K."/>
            <person name="Kinoshita T."/>
            <person name="Kohara Y."/>
            <person name="Koide E."/>
            <person name="Komatsu K."/>
            <person name="Kopischke S."/>
            <person name="Kubo M."/>
            <person name="Kyozuka J."/>
            <person name="Lagercrantz U."/>
            <person name="Lin S."/>
            <person name="Lindquist E."/>
            <person name="Lipzen A."/>
            <person name="Lu C."/>
            <person name="Luna E."/>
            <person name="Martienssen R."/>
            <person name="Minamino N."/>
            <person name="Mizutani M."/>
            <person name="Mizutani M."/>
            <person name="Mochizuki N."/>
            <person name="Monte I."/>
            <person name="Mosher R."/>
            <person name="Nagasaki H."/>
            <person name="Nakagami H."/>
            <person name="Naramoto S."/>
            <person name="Nishitani K."/>
            <person name="Ohtani M."/>
            <person name="Okamoto T."/>
            <person name="Okumura M."/>
            <person name="Phillips J."/>
            <person name="Pollak B."/>
            <person name="Reinders A."/>
            <person name="Roevekamp M."/>
            <person name="Sano R."/>
            <person name="Sawa S."/>
            <person name="Schmid M."/>
            <person name="Shirakawa M."/>
            <person name="Solano R."/>
            <person name="Spunde A."/>
            <person name="Suetsugu N."/>
            <person name="Sugano S."/>
            <person name="Sugiyama A."/>
            <person name="Sun R."/>
            <person name="Suzuki Y."/>
            <person name="Takenaka M."/>
            <person name="Takezawa D."/>
            <person name="Tomogane H."/>
            <person name="Tsuzuki M."/>
            <person name="Ueda T."/>
            <person name="Umeda M."/>
            <person name="Ward J."/>
            <person name="Watanabe Y."/>
            <person name="Yazaki K."/>
            <person name="Yokoyama R."/>
            <person name="Yoshitake Y."/>
            <person name="Yotsui I."/>
            <person name="Zachgo S."/>
            <person name="Schmutz J."/>
        </authorList>
    </citation>
    <scope>NUCLEOTIDE SEQUENCE [LARGE SCALE GENOMIC DNA]</scope>
    <source>
        <strain evidence="10">cv. B-3</strain>
    </source>
</reference>
<name>A0A397YP63_BRACM</name>
<dbReference type="GO" id="GO:0003677">
    <property type="term" value="F:DNA binding"/>
    <property type="evidence" value="ECO:0007669"/>
    <property type="project" value="InterPro"/>
</dbReference>
<evidence type="ECO:0000259" key="8">
    <source>
        <dbReference type="Pfam" id="PF00940"/>
    </source>
</evidence>
<gene>
    <name evidence="9" type="ORF">BRARA_G02493</name>
</gene>
<proteinExistence type="inferred from homology"/>
<dbReference type="Proteomes" id="UP000264353">
    <property type="component" value="Chromosome A7"/>
</dbReference>
<evidence type="ECO:0000256" key="5">
    <source>
        <dbReference type="ARBA" id="ARBA00022695"/>
    </source>
</evidence>
<comment type="similarity">
    <text evidence="1">Belongs to the phage and mitochondrial RNA polymerase family.</text>
</comment>
<comment type="catalytic activity">
    <reaction evidence="7">
        <text>RNA(n) + a ribonucleoside 5'-triphosphate = RNA(n+1) + diphosphate</text>
        <dbReference type="Rhea" id="RHEA:21248"/>
        <dbReference type="Rhea" id="RHEA-COMP:14527"/>
        <dbReference type="Rhea" id="RHEA-COMP:17342"/>
        <dbReference type="ChEBI" id="CHEBI:33019"/>
        <dbReference type="ChEBI" id="CHEBI:61557"/>
        <dbReference type="ChEBI" id="CHEBI:140395"/>
        <dbReference type="EC" id="2.7.7.6"/>
    </reaction>
</comment>
<dbReference type="GO" id="GO:0000428">
    <property type="term" value="C:DNA-directed RNA polymerase complex"/>
    <property type="evidence" value="ECO:0007669"/>
    <property type="project" value="UniProtKB-KW"/>
</dbReference>
<dbReference type="GO" id="GO:0006351">
    <property type="term" value="P:DNA-templated transcription"/>
    <property type="evidence" value="ECO:0007669"/>
    <property type="project" value="InterPro"/>
</dbReference>
<dbReference type="InterPro" id="IPR046950">
    <property type="entry name" value="DNA-dir_Rpol_C_phage-type"/>
</dbReference>
<keyword evidence="5" id="KW-0548">Nucleotidyltransferase</keyword>
<accession>A0A397YP63</accession>
<feature type="domain" description="DNA-directed RNA polymerase C-terminal" evidence="8">
    <location>
        <begin position="1"/>
        <end position="59"/>
    </location>
</feature>
<evidence type="ECO:0000256" key="2">
    <source>
        <dbReference type="ARBA" id="ARBA00012418"/>
    </source>
</evidence>